<keyword evidence="1" id="KW-1133">Transmembrane helix</keyword>
<dbReference type="Proteomes" id="UP000253490">
    <property type="component" value="Unassembled WGS sequence"/>
</dbReference>
<dbReference type="EMBL" id="QNRX01000006">
    <property type="protein sequence ID" value="RBP66042.1"/>
    <property type="molecule type" value="Genomic_DNA"/>
</dbReference>
<proteinExistence type="predicted"/>
<dbReference type="RefSeq" id="WP_170128203.1">
    <property type="nucleotide sequence ID" value="NZ_QNRX01000006.1"/>
</dbReference>
<reference evidence="2 3" key="1">
    <citation type="submission" date="2018-06" db="EMBL/GenBank/DDBJ databases">
        <title>Genomic Encyclopedia of Type Strains, Phase IV (KMG-IV): sequencing the most valuable type-strain genomes for metagenomic binning, comparative biology and taxonomic classification.</title>
        <authorList>
            <person name="Goeker M."/>
        </authorList>
    </citation>
    <scope>NUCLEOTIDE SEQUENCE [LARGE SCALE GENOMIC DNA]</scope>
    <source>
        <strain evidence="2 3">DSM 22112</strain>
    </source>
</reference>
<keyword evidence="1" id="KW-0812">Transmembrane</keyword>
<organism evidence="2 3">
    <name type="scientific">Alkalibaculum bacchi</name>
    <dbReference type="NCBI Taxonomy" id="645887"/>
    <lineage>
        <taxon>Bacteria</taxon>
        <taxon>Bacillati</taxon>
        <taxon>Bacillota</taxon>
        <taxon>Clostridia</taxon>
        <taxon>Eubacteriales</taxon>
        <taxon>Eubacteriaceae</taxon>
        <taxon>Alkalibaculum</taxon>
    </lineage>
</organism>
<evidence type="ECO:0000256" key="1">
    <source>
        <dbReference type="SAM" id="Phobius"/>
    </source>
</evidence>
<name>A0A366IC25_9FIRM</name>
<sequence>MSLADPSSGLPSAFIIFAFVFWILEKGLIVGILIYLYKIHGMIKKRRNRII</sequence>
<evidence type="ECO:0000313" key="3">
    <source>
        <dbReference type="Proteomes" id="UP000253490"/>
    </source>
</evidence>
<comment type="caution">
    <text evidence="2">The sequence shown here is derived from an EMBL/GenBank/DDBJ whole genome shotgun (WGS) entry which is preliminary data.</text>
</comment>
<keyword evidence="3" id="KW-1185">Reference proteome</keyword>
<protein>
    <submittedName>
        <fullName evidence="2">Uncharacterized protein</fullName>
    </submittedName>
</protein>
<evidence type="ECO:0000313" key="2">
    <source>
        <dbReference type="EMBL" id="RBP66042.1"/>
    </source>
</evidence>
<keyword evidence="1" id="KW-0472">Membrane</keyword>
<feature type="transmembrane region" description="Helical" evidence="1">
    <location>
        <begin position="12"/>
        <end position="37"/>
    </location>
</feature>
<accession>A0A366IC25</accession>
<dbReference type="AlphaFoldDB" id="A0A366IC25"/>
<gene>
    <name evidence="2" type="ORF">DES36_106155</name>
</gene>